<organism evidence="8 9">
    <name type="scientific">Rhodotorula mucilaginosa</name>
    <name type="common">Yeast</name>
    <name type="synonym">Rhodotorula rubra</name>
    <dbReference type="NCBI Taxonomy" id="5537"/>
    <lineage>
        <taxon>Eukaryota</taxon>
        <taxon>Fungi</taxon>
        <taxon>Dikarya</taxon>
        <taxon>Basidiomycota</taxon>
        <taxon>Pucciniomycotina</taxon>
        <taxon>Microbotryomycetes</taxon>
        <taxon>Sporidiobolales</taxon>
        <taxon>Sporidiobolaceae</taxon>
        <taxon>Rhodotorula</taxon>
    </lineage>
</organism>
<feature type="transmembrane region" description="Helical" evidence="6">
    <location>
        <begin position="253"/>
        <end position="272"/>
    </location>
</feature>
<dbReference type="Proteomes" id="UP000777482">
    <property type="component" value="Unassembled WGS sequence"/>
</dbReference>
<dbReference type="GO" id="GO:0016020">
    <property type="term" value="C:membrane"/>
    <property type="evidence" value="ECO:0007669"/>
    <property type="project" value="UniProtKB-SubCell"/>
</dbReference>
<keyword evidence="9" id="KW-1185">Reference proteome</keyword>
<dbReference type="SMART" id="SM00014">
    <property type="entry name" value="acidPPc"/>
    <property type="match status" value="1"/>
</dbReference>
<evidence type="ECO:0000256" key="2">
    <source>
        <dbReference type="ARBA" id="ARBA00008816"/>
    </source>
</evidence>
<evidence type="ECO:0000256" key="1">
    <source>
        <dbReference type="ARBA" id="ARBA00004141"/>
    </source>
</evidence>
<sequence>MAGLVKQLRNSSHLRWVAPALLVDWIVVIVVNLLAQWVELQYPYKRDPAHYLNDPSLQWPVTEEHVPAGPNSALDNYTFWLPVVVILVVGGIFKRSLHDVHHGFLVFMSSRTLMRVVVECLKNRVRKHSLLRLACTRRLILFPLQVGRLRPDFFSRCQWDAVAHACRGPLELVKDGRRSFPSGHSSTSWQAMLFLSLYLAGKNGAFAFAAPFPRSGFLQSRLLRFGLVITPLFLGTWICVTRLEDHRHHPTDVVTGSLIGALSALVMYATYYPSPFIFTAPPGGHCEDELSVMDKPRRVYGAKEADERDAWGYAEEGRVRLVEDAAEEEEEERQIRA</sequence>
<evidence type="ECO:0000256" key="6">
    <source>
        <dbReference type="SAM" id="Phobius"/>
    </source>
</evidence>
<dbReference type="GO" id="GO:0046839">
    <property type="term" value="P:phospholipid dephosphorylation"/>
    <property type="evidence" value="ECO:0007669"/>
    <property type="project" value="TreeGrafter"/>
</dbReference>
<dbReference type="InterPro" id="IPR000326">
    <property type="entry name" value="PAP2/HPO"/>
</dbReference>
<feature type="transmembrane region" description="Helical" evidence="6">
    <location>
        <begin position="222"/>
        <end position="241"/>
    </location>
</feature>
<name>A0A9P6W8H0_RHOMI</name>
<dbReference type="AlphaFoldDB" id="A0A9P6W8H0"/>
<dbReference type="SUPFAM" id="SSF48317">
    <property type="entry name" value="Acid phosphatase/Vanadium-dependent haloperoxidase"/>
    <property type="match status" value="1"/>
</dbReference>
<keyword evidence="4 6" id="KW-1133">Transmembrane helix</keyword>
<reference evidence="8 9" key="1">
    <citation type="submission" date="2020-11" db="EMBL/GenBank/DDBJ databases">
        <title>Kefir isolates.</title>
        <authorList>
            <person name="Marcisauskas S."/>
            <person name="Kim Y."/>
            <person name="Blasche S."/>
        </authorList>
    </citation>
    <scope>NUCLEOTIDE SEQUENCE [LARGE SCALE GENOMIC DNA]</scope>
    <source>
        <strain evidence="8 9">KR</strain>
    </source>
</reference>
<evidence type="ECO:0000256" key="4">
    <source>
        <dbReference type="ARBA" id="ARBA00022989"/>
    </source>
</evidence>
<accession>A0A9P6W8H0</accession>
<evidence type="ECO:0000256" key="3">
    <source>
        <dbReference type="ARBA" id="ARBA00022692"/>
    </source>
</evidence>
<keyword evidence="5 6" id="KW-0472">Membrane</keyword>
<dbReference type="OrthoDB" id="10030083at2759"/>
<evidence type="ECO:0000313" key="8">
    <source>
        <dbReference type="EMBL" id="KAG0667215.1"/>
    </source>
</evidence>
<evidence type="ECO:0000313" key="9">
    <source>
        <dbReference type="Proteomes" id="UP000777482"/>
    </source>
</evidence>
<dbReference type="Gene3D" id="1.20.144.10">
    <property type="entry name" value="Phosphatidic acid phosphatase type 2/haloperoxidase"/>
    <property type="match status" value="1"/>
</dbReference>
<dbReference type="PANTHER" id="PTHR10165">
    <property type="entry name" value="LIPID PHOSPHATE PHOSPHATASE"/>
    <property type="match status" value="1"/>
</dbReference>
<evidence type="ECO:0000256" key="5">
    <source>
        <dbReference type="ARBA" id="ARBA00023136"/>
    </source>
</evidence>
<feature type="transmembrane region" description="Helical" evidence="6">
    <location>
        <begin position="16"/>
        <end position="38"/>
    </location>
</feature>
<evidence type="ECO:0000259" key="7">
    <source>
        <dbReference type="SMART" id="SM00014"/>
    </source>
</evidence>
<dbReference type="InterPro" id="IPR036938">
    <property type="entry name" value="PAP2/HPO_sf"/>
</dbReference>
<dbReference type="Pfam" id="PF01569">
    <property type="entry name" value="PAP2"/>
    <property type="match status" value="1"/>
</dbReference>
<gene>
    <name evidence="8" type="ORF">C6P46_002627</name>
</gene>
<comment type="similarity">
    <text evidence="2">Belongs to the PA-phosphatase related phosphoesterase family.</text>
</comment>
<feature type="transmembrane region" description="Helical" evidence="6">
    <location>
        <begin position="77"/>
        <end position="93"/>
    </location>
</feature>
<comment type="caution">
    <text evidence="8">The sequence shown here is derived from an EMBL/GenBank/DDBJ whole genome shotgun (WGS) entry which is preliminary data.</text>
</comment>
<feature type="domain" description="Phosphatidic acid phosphatase type 2/haloperoxidase" evidence="7">
    <location>
        <begin position="125"/>
        <end position="268"/>
    </location>
</feature>
<dbReference type="PANTHER" id="PTHR10165:SF35">
    <property type="entry name" value="RE23632P"/>
    <property type="match status" value="1"/>
</dbReference>
<protein>
    <recommendedName>
        <fullName evidence="7">Phosphatidic acid phosphatase type 2/haloperoxidase domain-containing protein</fullName>
    </recommendedName>
</protein>
<feature type="transmembrane region" description="Helical" evidence="6">
    <location>
        <begin position="191"/>
        <end position="210"/>
    </location>
</feature>
<dbReference type="GO" id="GO:0008195">
    <property type="term" value="F:phosphatidate phosphatase activity"/>
    <property type="evidence" value="ECO:0007669"/>
    <property type="project" value="TreeGrafter"/>
</dbReference>
<dbReference type="EMBL" id="PUHQ01000002">
    <property type="protein sequence ID" value="KAG0667215.1"/>
    <property type="molecule type" value="Genomic_DNA"/>
</dbReference>
<dbReference type="GO" id="GO:0006644">
    <property type="term" value="P:phospholipid metabolic process"/>
    <property type="evidence" value="ECO:0007669"/>
    <property type="project" value="InterPro"/>
</dbReference>
<proteinExistence type="inferred from homology"/>
<comment type="subcellular location">
    <subcellularLocation>
        <location evidence="1">Membrane</location>
        <topology evidence="1">Multi-pass membrane protein</topology>
    </subcellularLocation>
</comment>
<keyword evidence="3 6" id="KW-0812">Transmembrane</keyword>
<dbReference type="InterPro" id="IPR043216">
    <property type="entry name" value="PAP-like"/>
</dbReference>